<dbReference type="AlphaFoldDB" id="A0A7D5ND47"/>
<proteinExistence type="predicted"/>
<name>A0A7D5ND47_9PROT</name>
<dbReference type="Pfam" id="PF09623">
    <property type="entry name" value="Cas_NE0113"/>
    <property type="match status" value="1"/>
</dbReference>
<sequence length="394" mass="43198">MPNARENPHEYPRRILIAVTGLSPQIVTETLYALAVAPTASPFIPTEIHLISTRSGAEKARLALLSEEPGWFHRLSRDYALPPIHFSADTIHVLEDVNGKPLEDIRSPEDNRRAADGITGIIREFTADPDCALHVSIAGGRKTMGFFLGYALSLYGRPQDKLSHVLVSEPFEASLGFYYPTPASHVLEMPGGRLVDSAQAQITLAELPFVSLRHGLPEALLTGRASYNETVEAARHALAPAELQIDLEARRVRAAGKIFALPPAELALLSVFARRALRGEAPLPAPAKELADADWKKRYLVELRWIAGPMKDLDETERALRKGMDGEYFSAHLSKLKKILRRELGPAAEPYLISDGGSRPRRYSLGLRPSAVSYDTFQAPQQIGATISNILPGA</sequence>
<dbReference type="NCBIfam" id="TIGR02584">
    <property type="entry name" value="cas_NE0113"/>
    <property type="match status" value="1"/>
</dbReference>
<dbReference type="EMBL" id="CP058708">
    <property type="protein sequence ID" value="QLH50791.1"/>
    <property type="molecule type" value="Genomic_DNA"/>
</dbReference>
<dbReference type="InterPro" id="IPR013413">
    <property type="entry name" value="CRISPR-assoc_prot_NE0113"/>
</dbReference>
<accession>A0A7D5ND47</accession>
<evidence type="ECO:0000259" key="1">
    <source>
        <dbReference type="Pfam" id="PF09623"/>
    </source>
</evidence>
<dbReference type="CDD" id="cd09741">
    <property type="entry name" value="Csx1_III-U"/>
    <property type="match status" value="1"/>
</dbReference>
<evidence type="ECO:0000313" key="2">
    <source>
        <dbReference type="EMBL" id="QLH50791.1"/>
    </source>
</evidence>
<feature type="domain" description="CRISPR system ring nuclease SSO2081-like" evidence="1">
    <location>
        <begin position="23"/>
        <end position="232"/>
    </location>
</feature>
<dbReference type="KEGG" id="acog:HWD57_14100"/>
<protein>
    <submittedName>
        <fullName evidence="2">TIGR02584 family CRISPR-associated protein</fullName>
    </submittedName>
</protein>
<gene>
    <name evidence="2" type="ORF">HWD57_14100</name>
</gene>
<dbReference type="InterPro" id="IPR019092">
    <property type="entry name" value="SSO2081-like_dom"/>
</dbReference>
<reference evidence="2 3" key="1">
    <citation type="journal article" date="2019" name="Microbiome">
        <title>Annotated bacterial chromosomes from frame-shift-corrected long-read metagenomic data.</title>
        <authorList>
            <person name="Arumugam K."/>
            <person name="Bagci C."/>
            <person name="Bessarab I."/>
            <person name="Beier S."/>
            <person name="Buchfink B."/>
            <person name="Gorska A."/>
            <person name="Qiu G."/>
            <person name="Huson D.H."/>
            <person name="Williams R.B.H."/>
        </authorList>
    </citation>
    <scope>NUCLEOTIDE SEQUENCE [LARGE SCALE GENOMIC DNA]</scope>
    <source>
        <strain evidence="2">SSA1</strain>
    </source>
</reference>
<dbReference type="Proteomes" id="UP000509684">
    <property type="component" value="Chromosome"/>
</dbReference>
<evidence type="ECO:0000313" key="3">
    <source>
        <dbReference type="Proteomes" id="UP000509684"/>
    </source>
</evidence>
<organism evidence="2 3">
    <name type="scientific">Candidatus Accumulibacter cognatus</name>
    <dbReference type="NCBI Taxonomy" id="2954383"/>
    <lineage>
        <taxon>Bacteria</taxon>
        <taxon>Pseudomonadati</taxon>
        <taxon>Pseudomonadota</taxon>
        <taxon>Betaproteobacteria</taxon>
        <taxon>Candidatus Accumulibacter</taxon>
    </lineage>
</organism>